<name>A0A840I7X8_9ACTN</name>
<comment type="similarity">
    <text evidence="2">Belongs to the bacterial solute-binding protein 2 family.</text>
</comment>
<accession>A0A840I7X8</accession>
<comment type="caution">
    <text evidence="5">The sequence shown here is derived from an EMBL/GenBank/DDBJ whole genome shotgun (WGS) entry which is preliminary data.</text>
</comment>
<dbReference type="SUPFAM" id="SSF53822">
    <property type="entry name" value="Periplasmic binding protein-like I"/>
    <property type="match status" value="1"/>
</dbReference>
<dbReference type="InterPro" id="IPR028082">
    <property type="entry name" value="Peripla_BP_I"/>
</dbReference>
<evidence type="ECO:0000259" key="4">
    <source>
        <dbReference type="Pfam" id="PF13407"/>
    </source>
</evidence>
<keyword evidence="3" id="KW-0732">Signal</keyword>
<dbReference type="GO" id="GO:0030313">
    <property type="term" value="C:cell envelope"/>
    <property type="evidence" value="ECO:0007669"/>
    <property type="project" value="UniProtKB-SubCell"/>
</dbReference>
<feature type="domain" description="Periplasmic binding protein" evidence="4">
    <location>
        <begin position="105"/>
        <end position="368"/>
    </location>
</feature>
<evidence type="ECO:0000256" key="3">
    <source>
        <dbReference type="ARBA" id="ARBA00022729"/>
    </source>
</evidence>
<reference evidence="5 6" key="1">
    <citation type="submission" date="2020-08" db="EMBL/GenBank/DDBJ databases">
        <title>Genomic Encyclopedia of Archaeal and Bacterial Type Strains, Phase II (KMG-II): from individual species to whole genera.</title>
        <authorList>
            <person name="Goeker M."/>
        </authorList>
    </citation>
    <scope>NUCLEOTIDE SEQUENCE [LARGE SCALE GENOMIC DNA]</scope>
    <source>
        <strain evidence="5 6">DSM 23288</strain>
    </source>
</reference>
<dbReference type="PANTHER" id="PTHR46847">
    <property type="entry name" value="D-ALLOSE-BINDING PERIPLASMIC PROTEIN-RELATED"/>
    <property type="match status" value="1"/>
</dbReference>
<dbReference type="Gene3D" id="3.40.50.2300">
    <property type="match status" value="2"/>
</dbReference>
<comment type="subcellular location">
    <subcellularLocation>
        <location evidence="1">Cell envelope</location>
    </subcellularLocation>
</comment>
<dbReference type="RefSeq" id="WP_183338104.1">
    <property type="nucleotide sequence ID" value="NZ_JACHNU010000001.1"/>
</dbReference>
<evidence type="ECO:0000313" key="5">
    <source>
        <dbReference type="EMBL" id="MBB4660622.1"/>
    </source>
</evidence>
<protein>
    <submittedName>
        <fullName evidence="5">Ribose transport system substrate-binding protein</fullName>
    </submittedName>
</protein>
<dbReference type="Proteomes" id="UP000585272">
    <property type="component" value="Unassembled WGS sequence"/>
</dbReference>
<proteinExistence type="inferred from homology"/>
<dbReference type="Pfam" id="PF13407">
    <property type="entry name" value="Peripla_BP_4"/>
    <property type="match status" value="1"/>
</dbReference>
<evidence type="ECO:0000256" key="1">
    <source>
        <dbReference type="ARBA" id="ARBA00004196"/>
    </source>
</evidence>
<dbReference type="PANTHER" id="PTHR46847:SF1">
    <property type="entry name" value="D-ALLOSE-BINDING PERIPLASMIC PROTEIN-RELATED"/>
    <property type="match status" value="1"/>
</dbReference>
<gene>
    <name evidence="5" type="ORF">BDZ31_000195</name>
</gene>
<dbReference type="InterPro" id="IPR025997">
    <property type="entry name" value="SBP_2_dom"/>
</dbReference>
<dbReference type="GO" id="GO:0030246">
    <property type="term" value="F:carbohydrate binding"/>
    <property type="evidence" value="ECO:0007669"/>
    <property type="project" value="UniProtKB-ARBA"/>
</dbReference>
<evidence type="ECO:0000256" key="2">
    <source>
        <dbReference type="ARBA" id="ARBA00007639"/>
    </source>
</evidence>
<dbReference type="AlphaFoldDB" id="A0A840I7X8"/>
<sequence>MQRTTLGNARRRIAAARRKHGGWARAVACVGALGLGLVAAGCGSSERSETTTARGGGDASAAVAAARAVVDAGYAGTDRDLPRSGPAAVRGKNVWVISCSQAAEGCQAPSDAFAEAGRELGWRTTVADAKLDPAEANRHIRSAISAKADAIVLVGSVSCDWAPGSLQEAKRRGILVYGLSALDCDENGGEAMFDAQLRYGRGVAPYVDYVRDELAGSLASYVTVKTGGEGDVILLDWDDGGMVREMVAAIAKELTERCPGCTIRKAPFTAADLAQNRLQAKVLSAIGRNPDAKVVVSPIDGPITLGAGAAVAQANAEGKDLMLTGWEGFSTNLEMIASGGPQNFAVGVPGEWRAWAAADGLNRLFAGEEQVDAGIGFQLIDAEHPAPANPYDGNERSAGYADNYRAIWAGERG</sequence>
<dbReference type="EMBL" id="JACHNU010000001">
    <property type="protein sequence ID" value="MBB4660622.1"/>
    <property type="molecule type" value="Genomic_DNA"/>
</dbReference>
<evidence type="ECO:0000313" key="6">
    <source>
        <dbReference type="Proteomes" id="UP000585272"/>
    </source>
</evidence>
<organism evidence="5 6">
    <name type="scientific">Conexibacter arvalis</name>
    <dbReference type="NCBI Taxonomy" id="912552"/>
    <lineage>
        <taxon>Bacteria</taxon>
        <taxon>Bacillati</taxon>
        <taxon>Actinomycetota</taxon>
        <taxon>Thermoleophilia</taxon>
        <taxon>Solirubrobacterales</taxon>
        <taxon>Conexibacteraceae</taxon>
        <taxon>Conexibacter</taxon>
    </lineage>
</organism>
<keyword evidence="6" id="KW-1185">Reference proteome</keyword>